<organism evidence="2 3">
    <name type="scientific">Pseudanabaena cinerea FACHB-1277</name>
    <dbReference type="NCBI Taxonomy" id="2949581"/>
    <lineage>
        <taxon>Bacteria</taxon>
        <taxon>Bacillati</taxon>
        <taxon>Cyanobacteriota</taxon>
        <taxon>Cyanophyceae</taxon>
        <taxon>Pseudanabaenales</taxon>
        <taxon>Pseudanabaenaceae</taxon>
        <taxon>Pseudanabaena</taxon>
        <taxon>Pseudanabaena cinerea</taxon>
    </lineage>
</organism>
<evidence type="ECO:0000256" key="1">
    <source>
        <dbReference type="SAM" id="SignalP"/>
    </source>
</evidence>
<comment type="caution">
    <text evidence="2">The sequence shown here is derived from an EMBL/GenBank/DDBJ whole genome shotgun (WGS) entry which is preliminary data.</text>
</comment>
<reference evidence="2" key="2">
    <citation type="submission" date="2020-08" db="EMBL/GenBank/DDBJ databases">
        <authorList>
            <person name="Chen M."/>
            <person name="Teng W."/>
            <person name="Zhao L."/>
            <person name="Hu C."/>
            <person name="Zhou Y."/>
            <person name="Han B."/>
            <person name="Song L."/>
            <person name="Shu W."/>
        </authorList>
    </citation>
    <scope>NUCLEOTIDE SEQUENCE</scope>
    <source>
        <strain evidence="2">FACHB-1277</strain>
    </source>
</reference>
<reference evidence="2" key="1">
    <citation type="journal article" date="2015" name="ISME J.">
        <title>Draft Genome Sequence of Streptomyces incarnatus NRRL8089, which Produces the Nucleoside Antibiotic Sinefungin.</title>
        <authorList>
            <person name="Oshima K."/>
            <person name="Hattori M."/>
            <person name="Shimizu H."/>
            <person name="Fukuda K."/>
            <person name="Nemoto M."/>
            <person name="Inagaki K."/>
            <person name="Tamura T."/>
        </authorList>
    </citation>
    <scope>NUCLEOTIDE SEQUENCE</scope>
    <source>
        <strain evidence="2">FACHB-1277</strain>
    </source>
</reference>
<evidence type="ECO:0000313" key="2">
    <source>
        <dbReference type="EMBL" id="MBD2148678.1"/>
    </source>
</evidence>
<dbReference type="AlphaFoldDB" id="A0A926UQ33"/>
<dbReference type="RefSeq" id="WP_190349010.1">
    <property type="nucleotide sequence ID" value="NZ_JACJPY010000001.1"/>
</dbReference>
<keyword evidence="1" id="KW-0732">Signal</keyword>
<feature type="signal peptide" evidence="1">
    <location>
        <begin position="1"/>
        <end position="22"/>
    </location>
</feature>
<dbReference type="PROSITE" id="PS51257">
    <property type="entry name" value="PROKAR_LIPOPROTEIN"/>
    <property type="match status" value="1"/>
</dbReference>
<feature type="chain" id="PRO_5036696949" description="Lipoprotein" evidence="1">
    <location>
        <begin position="23"/>
        <end position="189"/>
    </location>
</feature>
<keyword evidence="3" id="KW-1185">Reference proteome</keyword>
<evidence type="ECO:0008006" key="4">
    <source>
        <dbReference type="Google" id="ProtNLM"/>
    </source>
</evidence>
<name>A0A926UQ33_9CYAN</name>
<dbReference type="EMBL" id="JACJPY010000001">
    <property type="protein sequence ID" value="MBD2148678.1"/>
    <property type="molecule type" value="Genomic_DNA"/>
</dbReference>
<gene>
    <name evidence="2" type="ORF">H6F44_00835</name>
</gene>
<protein>
    <recommendedName>
        <fullName evidence="4">Lipoprotein</fullName>
    </recommendedName>
</protein>
<evidence type="ECO:0000313" key="3">
    <source>
        <dbReference type="Proteomes" id="UP000631421"/>
    </source>
</evidence>
<accession>A0A926UQ33</accession>
<proteinExistence type="predicted"/>
<dbReference type="Proteomes" id="UP000631421">
    <property type="component" value="Unassembled WGS sequence"/>
</dbReference>
<sequence>MKHRYFALGFVAIASSVMISCASKPSQPKYPISDAQEVFNAFTEIDASTSVGINFSKYTDKVIAIKTALEKYKSSGKAKPEVLPLFEKALDGHIAGVSYWQCGIKHSSESDVLAMWRCQDKEFKNLISIYPSIAEKKDVKAAIEENKVKGDSSFITRGFEQQGVLTVIWLNAKLPVLEAQKVFLEDVKQ</sequence>